<name>A0A0C9U388_SPHS4</name>
<protein>
    <recommendedName>
        <fullName evidence="2">USP domain-containing protein</fullName>
    </recommendedName>
</protein>
<dbReference type="SUPFAM" id="SSF54001">
    <property type="entry name" value="Cysteine proteinases"/>
    <property type="match status" value="1"/>
</dbReference>
<accession>A0A0C9U388</accession>
<sequence>MNSVLQGLMATKTLEELVMTRHSNQQAQHSPLLAAGNDSEEDQQEPKDDGMPVGDIFIATLEKAWITRNAGDRKDQSPRALLTAVGKKYGQYLDFRQQDAHEFLGHLLDSLRMEELDVIKKRRAPQPPLKEGELASLSPPVSKPASIIQPEDDEYTPFVDMLYNGKLMSVLVCETCKNVSHTFENFDDLSLPIPHELNSSRKVRTTITRPFVCSSALTNTLYSETASKPP</sequence>
<evidence type="ECO:0000259" key="2">
    <source>
        <dbReference type="PROSITE" id="PS50235"/>
    </source>
</evidence>
<reference evidence="3 4" key="1">
    <citation type="submission" date="2014-06" db="EMBL/GenBank/DDBJ databases">
        <title>Evolutionary Origins and Diversification of the Mycorrhizal Mutualists.</title>
        <authorList>
            <consortium name="DOE Joint Genome Institute"/>
            <consortium name="Mycorrhizal Genomics Consortium"/>
            <person name="Kohler A."/>
            <person name="Kuo A."/>
            <person name="Nagy L.G."/>
            <person name="Floudas D."/>
            <person name="Copeland A."/>
            <person name="Barry K.W."/>
            <person name="Cichocki N."/>
            <person name="Veneault-Fourrey C."/>
            <person name="LaButti K."/>
            <person name="Lindquist E.A."/>
            <person name="Lipzen A."/>
            <person name="Lundell T."/>
            <person name="Morin E."/>
            <person name="Murat C."/>
            <person name="Riley R."/>
            <person name="Ohm R."/>
            <person name="Sun H."/>
            <person name="Tunlid A."/>
            <person name="Henrissat B."/>
            <person name="Grigoriev I.V."/>
            <person name="Hibbett D.S."/>
            <person name="Martin F."/>
        </authorList>
    </citation>
    <scope>NUCLEOTIDE SEQUENCE [LARGE SCALE GENOMIC DNA]</scope>
    <source>
        <strain evidence="3 4">SS14</strain>
    </source>
</reference>
<dbReference type="InterPro" id="IPR028889">
    <property type="entry name" value="USP"/>
</dbReference>
<proteinExistence type="predicted"/>
<dbReference type="Proteomes" id="UP000054279">
    <property type="component" value="Unassembled WGS sequence"/>
</dbReference>
<dbReference type="GO" id="GO:0016579">
    <property type="term" value="P:protein deubiquitination"/>
    <property type="evidence" value="ECO:0007669"/>
    <property type="project" value="InterPro"/>
</dbReference>
<dbReference type="PANTHER" id="PTHR21646:SF39">
    <property type="entry name" value="UBIQUITIN CARBOXYL-TERMINAL HYDROLASE 16"/>
    <property type="match status" value="1"/>
</dbReference>
<dbReference type="OrthoDB" id="420187at2759"/>
<dbReference type="AlphaFoldDB" id="A0A0C9U388"/>
<dbReference type="Gene3D" id="3.90.70.10">
    <property type="entry name" value="Cysteine proteinases"/>
    <property type="match status" value="1"/>
</dbReference>
<evidence type="ECO:0000313" key="3">
    <source>
        <dbReference type="EMBL" id="KIJ37318.1"/>
    </source>
</evidence>
<dbReference type="PROSITE" id="PS50235">
    <property type="entry name" value="USP_3"/>
    <property type="match status" value="1"/>
</dbReference>
<dbReference type="HOGENOM" id="CLU_1205430_0_0_1"/>
<gene>
    <name evidence="3" type="ORF">M422DRAFT_178191</name>
</gene>
<evidence type="ECO:0000256" key="1">
    <source>
        <dbReference type="SAM" id="MobiDB-lite"/>
    </source>
</evidence>
<keyword evidence="4" id="KW-1185">Reference proteome</keyword>
<organism evidence="3 4">
    <name type="scientific">Sphaerobolus stellatus (strain SS14)</name>
    <dbReference type="NCBI Taxonomy" id="990650"/>
    <lineage>
        <taxon>Eukaryota</taxon>
        <taxon>Fungi</taxon>
        <taxon>Dikarya</taxon>
        <taxon>Basidiomycota</taxon>
        <taxon>Agaricomycotina</taxon>
        <taxon>Agaricomycetes</taxon>
        <taxon>Phallomycetidae</taxon>
        <taxon>Geastrales</taxon>
        <taxon>Sphaerobolaceae</taxon>
        <taxon>Sphaerobolus</taxon>
    </lineage>
</organism>
<evidence type="ECO:0000313" key="4">
    <source>
        <dbReference type="Proteomes" id="UP000054279"/>
    </source>
</evidence>
<feature type="domain" description="USP" evidence="2">
    <location>
        <begin position="1"/>
        <end position="230"/>
    </location>
</feature>
<dbReference type="GO" id="GO:0004843">
    <property type="term" value="F:cysteine-type deubiquitinase activity"/>
    <property type="evidence" value="ECO:0007669"/>
    <property type="project" value="InterPro"/>
</dbReference>
<dbReference type="InterPro" id="IPR001394">
    <property type="entry name" value="Peptidase_C19_UCH"/>
</dbReference>
<dbReference type="PANTHER" id="PTHR21646">
    <property type="entry name" value="UBIQUITIN CARBOXYL-TERMINAL HYDROLASE"/>
    <property type="match status" value="1"/>
</dbReference>
<feature type="region of interest" description="Disordered" evidence="1">
    <location>
        <begin position="21"/>
        <end position="52"/>
    </location>
</feature>
<dbReference type="InterPro" id="IPR038765">
    <property type="entry name" value="Papain-like_cys_pep_sf"/>
</dbReference>
<dbReference type="InterPro" id="IPR050185">
    <property type="entry name" value="Ub_carboxyl-term_hydrolase"/>
</dbReference>
<feature type="region of interest" description="Disordered" evidence="1">
    <location>
        <begin position="123"/>
        <end position="149"/>
    </location>
</feature>
<dbReference type="Pfam" id="PF00443">
    <property type="entry name" value="UCH"/>
    <property type="match status" value="1"/>
</dbReference>
<dbReference type="EMBL" id="KN837170">
    <property type="protein sequence ID" value="KIJ37318.1"/>
    <property type="molecule type" value="Genomic_DNA"/>
</dbReference>